<comment type="caution">
    <text evidence="2">The sequence shown here is derived from an EMBL/GenBank/DDBJ whole genome shotgun (WGS) entry which is preliminary data.</text>
</comment>
<gene>
    <name evidence="2" type="ORF">HINF_LOCUS42417</name>
    <name evidence="3" type="ORF">HINF_LOCUS46503</name>
</gene>
<reference evidence="2" key="1">
    <citation type="submission" date="2023-06" db="EMBL/GenBank/DDBJ databases">
        <authorList>
            <person name="Kurt Z."/>
        </authorList>
    </citation>
    <scope>NUCLEOTIDE SEQUENCE</scope>
</reference>
<keyword evidence="1" id="KW-1133">Transmembrane helix</keyword>
<feature type="transmembrane region" description="Helical" evidence="1">
    <location>
        <begin position="103"/>
        <end position="123"/>
    </location>
</feature>
<keyword evidence="1" id="KW-0812">Transmembrane</keyword>
<evidence type="ECO:0000256" key="1">
    <source>
        <dbReference type="SAM" id="Phobius"/>
    </source>
</evidence>
<dbReference type="EMBL" id="CATOUU010000851">
    <property type="protein sequence ID" value="CAI9954772.1"/>
    <property type="molecule type" value="Genomic_DNA"/>
</dbReference>
<keyword evidence="4" id="KW-1185">Reference proteome</keyword>
<protein>
    <submittedName>
        <fullName evidence="3">Hypothetical_protein</fullName>
    </submittedName>
</protein>
<evidence type="ECO:0000313" key="4">
    <source>
        <dbReference type="Proteomes" id="UP001642409"/>
    </source>
</evidence>
<sequence>MKKNPSYMRISVVLQKINENKQYNCIEQHASKLEVEQSTHILVGMVARHSKRTEMQLTLARFFVVVCEHFIGVKYLPAVIFEGKMHFTLQRLKNYKWRVSDGVVRFVVRVVVSVPFYYSILLFHS</sequence>
<evidence type="ECO:0000313" key="3">
    <source>
        <dbReference type="EMBL" id="CAL6055356.1"/>
    </source>
</evidence>
<keyword evidence="1" id="KW-0472">Membrane</keyword>
<reference evidence="3 4" key="2">
    <citation type="submission" date="2024-07" db="EMBL/GenBank/DDBJ databases">
        <authorList>
            <person name="Akdeniz Z."/>
        </authorList>
    </citation>
    <scope>NUCLEOTIDE SEQUENCE [LARGE SCALE GENOMIC DNA]</scope>
</reference>
<feature type="transmembrane region" description="Helical" evidence="1">
    <location>
        <begin position="58"/>
        <end position="83"/>
    </location>
</feature>
<dbReference type="Proteomes" id="UP001642409">
    <property type="component" value="Unassembled WGS sequence"/>
</dbReference>
<name>A0AA86QEI3_9EUKA</name>
<evidence type="ECO:0000313" key="2">
    <source>
        <dbReference type="EMBL" id="CAI9954772.1"/>
    </source>
</evidence>
<organism evidence="2">
    <name type="scientific">Hexamita inflata</name>
    <dbReference type="NCBI Taxonomy" id="28002"/>
    <lineage>
        <taxon>Eukaryota</taxon>
        <taxon>Metamonada</taxon>
        <taxon>Diplomonadida</taxon>
        <taxon>Hexamitidae</taxon>
        <taxon>Hexamitinae</taxon>
        <taxon>Hexamita</taxon>
    </lineage>
</organism>
<dbReference type="AlphaFoldDB" id="A0AA86QEI3"/>
<proteinExistence type="predicted"/>
<accession>A0AA86QEI3</accession>
<dbReference type="EMBL" id="CAXDID020000206">
    <property type="protein sequence ID" value="CAL6055356.1"/>
    <property type="molecule type" value="Genomic_DNA"/>
</dbReference>